<dbReference type="Proteomes" id="UP000579812">
    <property type="component" value="Unassembled WGS sequence"/>
</dbReference>
<organism evidence="1 2">
    <name type="scientific">Onychostoma macrolepis</name>
    <dbReference type="NCBI Taxonomy" id="369639"/>
    <lineage>
        <taxon>Eukaryota</taxon>
        <taxon>Metazoa</taxon>
        <taxon>Chordata</taxon>
        <taxon>Craniata</taxon>
        <taxon>Vertebrata</taxon>
        <taxon>Euteleostomi</taxon>
        <taxon>Actinopterygii</taxon>
        <taxon>Neopterygii</taxon>
        <taxon>Teleostei</taxon>
        <taxon>Ostariophysi</taxon>
        <taxon>Cypriniformes</taxon>
        <taxon>Cyprinidae</taxon>
        <taxon>Acrossocheilinae</taxon>
        <taxon>Onychostoma</taxon>
    </lineage>
</organism>
<dbReference type="PANTHER" id="PTHR47018:SF4">
    <property type="match status" value="1"/>
</dbReference>
<protein>
    <submittedName>
        <fullName evidence="1">Uncharacterized protein</fullName>
    </submittedName>
</protein>
<sequence>MLNIGISGVMTDITDEDVEFDMGPTPFQRHFEHIIAEAPVHDEGEPNEYHCATFMPSLNYTNDNKTQGIMEKSQWDLKRVRFQRRRLTRLDDFVHIYQISHNALLKEFSDSTRKKKLADLRKLYDRRLEQLGSDWSGTYVHQKRFKEHLLEKLGPEWSALSEGRDVYISHKKIVGAAVAQTSCLQVTEDEAKTIVEVGLMLRKYILLQQMPFNGSFTSTCLSEPVAKPLQTLLDVLIQGSSSVEQNEENQATISARVRVACTISQLICSNAAKQSSRALTLYQRKERETPFPLYVGLKLHGNDRNKGIIKKFHALGISVSYERVMDVRGPCPCHVKAVCS</sequence>
<name>A0A7J6D580_9TELE</name>
<dbReference type="PANTHER" id="PTHR47018">
    <property type="entry name" value="CXC DOMAIN-CONTAINING PROTEIN-RELATED"/>
    <property type="match status" value="1"/>
</dbReference>
<evidence type="ECO:0000313" key="1">
    <source>
        <dbReference type="EMBL" id="KAF4114423.1"/>
    </source>
</evidence>
<reference evidence="1 2" key="1">
    <citation type="submission" date="2020-04" db="EMBL/GenBank/DDBJ databases">
        <title>Chromosome-level genome assembly of a cyprinid fish Onychostoma macrolepis by integration of Nanopore Sequencing, Bionano and Hi-C technology.</title>
        <authorList>
            <person name="Wang D."/>
        </authorList>
    </citation>
    <scope>NUCLEOTIDE SEQUENCE [LARGE SCALE GENOMIC DNA]</scope>
    <source>
        <strain evidence="1">SWU-2019</strain>
        <tissue evidence="1">Muscle</tissue>
    </source>
</reference>
<evidence type="ECO:0000313" key="2">
    <source>
        <dbReference type="Proteomes" id="UP000579812"/>
    </source>
</evidence>
<comment type="caution">
    <text evidence="1">The sequence shown here is derived from an EMBL/GenBank/DDBJ whole genome shotgun (WGS) entry which is preliminary data.</text>
</comment>
<dbReference type="EMBL" id="JAAMOB010000004">
    <property type="protein sequence ID" value="KAF4114423.1"/>
    <property type="molecule type" value="Genomic_DNA"/>
</dbReference>
<accession>A0A7J6D580</accession>
<gene>
    <name evidence="1" type="ORF">G5714_004646</name>
</gene>
<keyword evidence="2" id="KW-1185">Reference proteome</keyword>
<dbReference type="AlphaFoldDB" id="A0A7J6D580"/>
<proteinExistence type="predicted"/>